<evidence type="ECO:0000256" key="1">
    <source>
        <dbReference type="ARBA" id="ARBA00023002"/>
    </source>
</evidence>
<keyword evidence="5" id="KW-1185">Reference proteome</keyword>
<dbReference type="OrthoDB" id="3677205at2"/>
<dbReference type="PANTHER" id="PTHR30466">
    <property type="entry name" value="FLAVIN REDUCTASE"/>
    <property type="match status" value="1"/>
</dbReference>
<dbReference type="GO" id="GO:0042602">
    <property type="term" value="F:riboflavin reductase (NADPH) activity"/>
    <property type="evidence" value="ECO:0007669"/>
    <property type="project" value="TreeGrafter"/>
</dbReference>
<dbReference type="Pfam" id="PF01613">
    <property type="entry name" value="Flavin_Reduct"/>
    <property type="match status" value="1"/>
</dbReference>
<dbReference type="InterPro" id="IPR002563">
    <property type="entry name" value="Flavin_Rdtase-like_dom"/>
</dbReference>
<dbReference type="RefSeq" id="WP_141995439.1">
    <property type="nucleotide sequence ID" value="NZ_VFML01000001.1"/>
</dbReference>
<dbReference type="Gene3D" id="2.30.110.10">
    <property type="entry name" value="Electron Transport, Fmn-binding Protein, Chain A"/>
    <property type="match status" value="1"/>
</dbReference>
<evidence type="ECO:0000259" key="3">
    <source>
        <dbReference type="SMART" id="SM00903"/>
    </source>
</evidence>
<dbReference type="Proteomes" id="UP000320876">
    <property type="component" value="Unassembled WGS sequence"/>
</dbReference>
<dbReference type="EMBL" id="VFML01000001">
    <property type="protein sequence ID" value="TQJ00516.1"/>
    <property type="molecule type" value="Genomic_DNA"/>
</dbReference>
<evidence type="ECO:0000256" key="2">
    <source>
        <dbReference type="SAM" id="MobiDB-lite"/>
    </source>
</evidence>
<dbReference type="SUPFAM" id="SSF50475">
    <property type="entry name" value="FMN-binding split barrel"/>
    <property type="match status" value="1"/>
</dbReference>
<dbReference type="SMART" id="SM00903">
    <property type="entry name" value="Flavin_Reduct"/>
    <property type="match status" value="1"/>
</dbReference>
<evidence type="ECO:0000313" key="4">
    <source>
        <dbReference type="EMBL" id="TQJ00516.1"/>
    </source>
</evidence>
<feature type="region of interest" description="Disordered" evidence="2">
    <location>
        <begin position="172"/>
        <end position="191"/>
    </location>
</feature>
<dbReference type="AlphaFoldDB" id="A0A542DBS4"/>
<dbReference type="InterPro" id="IPR050268">
    <property type="entry name" value="NADH-dep_flavin_reductase"/>
</dbReference>
<dbReference type="InterPro" id="IPR012349">
    <property type="entry name" value="Split_barrel_FMN-bd"/>
</dbReference>
<comment type="caution">
    <text evidence="4">The sequence shown here is derived from an EMBL/GenBank/DDBJ whole genome shotgun (WGS) entry which is preliminary data.</text>
</comment>
<sequence>MRTDPRDGGRARATAVAGDEFRAAMARYAAGVTVVTTSDEHGGRYGFTASSFCSASAEPPLVLVCVDRSALSFPAFRTCRSFAVSVLAEEQRDVARRFATSGARKFVPDQCSTTPLGLPSVRGALCVLDCLARDRHEAGDHVILVGLVIHAALAEGLPMVWFDRDFRRIERPPPRRITRPGAGGPRPRSPG</sequence>
<dbReference type="GO" id="GO:0006208">
    <property type="term" value="P:pyrimidine nucleobase catabolic process"/>
    <property type="evidence" value="ECO:0007669"/>
    <property type="project" value="TreeGrafter"/>
</dbReference>
<dbReference type="GO" id="GO:0010181">
    <property type="term" value="F:FMN binding"/>
    <property type="evidence" value="ECO:0007669"/>
    <property type="project" value="InterPro"/>
</dbReference>
<reference evidence="4 5" key="1">
    <citation type="submission" date="2019-06" db="EMBL/GenBank/DDBJ databases">
        <title>Sequencing the genomes of 1000 actinobacteria strains.</title>
        <authorList>
            <person name="Klenk H.-P."/>
        </authorList>
    </citation>
    <scope>NUCLEOTIDE SEQUENCE [LARGE SCALE GENOMIC DNA]</scope>
    <source>
        <strain evidence="4 5">DSM 45679</strain>
    </source>
</reference>
<gene>
    <name evidence="4" type="ORF">FB471_0142</name>
</gene>
<feature type="domain" description="Flavin reductase like" evidence="3">
    <location>
        <begin position="25"/>
        <end position="168"/>
    </location>
</feature>
<accession>A0A542DBS4</accession>
<organism evidence="4 5">
    <name type="scientific">Amycolatopsis cihanbeyliensis</name>
    <dbReference type="NCBI Taxonomy" id="1128664"/>
    <lineage>
        <taxon>Bacteria</taxon>
        <taxon>Bacillati</taxon>
        <taxon>Actinomycetota</taxon>
        <taxon>Actinomycetes</taxon>
        <taxon>Pseudonocardiales</taxon>
        <taxon>Pseudonocardiaceae</taxon>
        <taxon>Amycolatopsis</taxon>
    </lineage>
</organism>
<protein>
    <submittedName>
        <fullName evidence="4">Flavin reductase ActVB</fullName>
    </submittedName>
</protein>
<dbReference type="PANTHER" id="PTHR30466:SF1">
    <property type="entry name" value="FMN REDUCTASE (NADH) RUTF"/>
    <property type="match status" value="1"/>
</dbReference>
<name>A0A542DBS4_AMYCI</name>
<evidence type="ECO:0000313" key="5">
    <source>
        <dbReference type="Proteomes" id="UP000320876"/>
    </source>
</evidence>
<keyword evidence="1" id="KW-0560">Oxidoreductase</keyword>
<proteinExistence type="predicted"/>